<dbReference type="OrthoDB" id="629492at2759"/>
<dbReference type="GO" id="GO:0101031">
    <property type="term" value="C:protein folding chaperone complex"/>
    <property type="evidence" value="ECO:0007669"/>
    <property type="project" value="TreeGrafter"/>
</dbReference>
<evidence type="ECO:0000313" key="5">
    <source>
        <dbReference type="EMBL" id="PIK43965.1"/>
    </source>
</evidence>
<accession>A0A2G8K7L3</accession>
<dbReference type="PANTHER" id="PTHR46423:SF1">
    <property type="entry name" value="RNA POLYMERASE II-ASSOCIATED PROTEIN 3"/>
    <property type="match status" value="1"/>
</dbReference>
<dbReference type="PANTHER" id="PTHR46423">
    <property type="entry name" value="RNA POLYMERASE II-ASSOCIATED PROTEIN 3"/>
    <property type="match status" value="1"/>
</dbReference>
<dbReference type="InterPro" id="IPR025986">
    <property type="entry name" value="RPAP3-like_C"/>
</dbReference>
<feature type="compositionally biased region" description="Polar residues" evidence="3">
    <location>
        <begin position="31"/>
        <end position="41"/>
    </location>
</feature>
<dbReference type="Pfam" id="PF13877">
    <property type="entry name" value="RPAP3_C"/>
    <property type="match status" value="1"/>
</dbReference>
<keyword evidence="2" id="KW-0802">TPR repeat</keyword>
<dbReference type="STRING" id="307972.A0A2G8K7L3"/>
<dbReference type="EMBL" id="MRZV01000812">
    <property type="protein sequence ID" value="PIK43965.1"/>
    <property type="molecule type" value="Genomic_DNA"/>
</dbReference>
<evidence type="ECO:0000256" key="1">
    <source>
        <dbReference type="ARBA" id="ARBA00022737"/>
    </source>
</evidence>
<name>A0A2G8K7L3_STIJA</name>
<feature type="compositionally biased region" description="Low complexity" evidence="3">
    <location>
        <begin position="1"/>
        <end position="30"/>
    </location>
</feature>
<feature type="domain" description="RNA-polymerase II-associated protein 3-like C-terminal" evidence="4">
    <location>
        <begin position="46"/>
        <end position="135"/>
    </location>
</feature>
<sequence>MTGEDSAAPDSSSAPPASSPIASSSSSSSSGLPTKSVNPSSDIPPAPHTSYQLEKDWKQLQKNPLNLYHYFKQIPPSSYTKILQQSLDSNLLNGILRLILDFYIPSKDPIMEMLQRLCSVRRFDMNVMFMSKQDKKVVEEIFAHLRTSGEADGSEIKKLAVKYGL</sequence>
<evidence type="ECO:0000256" key="2">
    <source>
        <dbReference type="ARBA" id="ARBA00022803"/>
    </source>
</evidence>
<proteinExistence type="predicted"/>
<dbReference type="InterPro" id="IPR051966">
    <property type="entry name" value="RPAP3"/>
</dbReference>
<reference evidence="5 6" key="1">
    <citation type="journal article" date="2017" name="PLoS Biol.">
        <title>The sea cucumber genome provides insights into morphological evolution and visceral regeneration.</title>
        <authorList>
            <person name="Zhang X."/>
            <person name="Sun L."/>
            <person name="Yuan J."/>
            <person name="Sun Y."/>
            <person name="Gao Y."/>
            <person name="Zhang L."/>
            <person name="Li S."/>
            <person name="Dai H."/>
            <person name="Hamel J.F."/>
            <person name="Liu C."/>
            <person name="Yu Y."/>
            <person name="Liu S."/>
            <person name="Lin W."/>
            <person name="Guo K."/>
            <person name="Jin S."/>
            <person name="Xu P."/>
            <person name="Storey K.B."/>
            <person name="Huan P."/>
            <person name="Zhang T."/>
            <person name="Zhou Y."/>
            <person name="Zhang J."/>
            <person name="Lin C."/>
            <person name="Li X."/>
            <person name="Xing L."/>
            <person name="Huo D."/>
            <person name="Sun M."/>
            <person name="Wang L."/>
            <person name="Mercier A."/>
            <person name="Li F."/>
            <person name="Yang H."/>
            <person name="Xiang J."/>
        </authorList>
    </citation>
    <scope>NUCLEOTIDE SEQUENCE [LARGE SCALE GENOMIC DNA]</scope>
    <source>
        <strain evidence="5">Shaxun</strain>
        <tissue evidence="5">Muscle</tissue>
    </source>
</reference>
<evidence type="ECO:0000259" key="4">
    <source>
        <dbReference type="Pfam" id="PF13877"/>
    </source>
</evidence>
<comment type="caution">
    <text evidence="5">The sequence shown here is derived from an EMBL/GenBank/DDBJ whole genome shotgun (WGS) entry which is preliminary data.</text>
</comment>
<dbReference type="Proteomes" id="UP000230750">
    <property type="component" value="Unassembled WGS sequence"/>
</dbReference>
<organism evidence="5 6">
    <name type="scientific">Stichopus japonicus</name>
    <name type="common">Sea cucumber</name>
    <dbReference type="NCBI Taxonomy" id="307972"/>
    <lineage>
        <taxon>Eukaryota</taxon>
        <taxon>Metazoa</taxon>
        <taxon>Echinodermata</taxon>
        <taxon>Eleutherozoa</taxon>
        <taxon>Echinozoa</taxon>
        <taxon>Holothuroidea</taxon>
        <taxon>Aspidochirotacea</taxon>
        <taxon>Aspidochirotida</taxon>
        <taxon>Stichopodidae</taxon>
        <taxon>Apostichopus</taxon>
    </lineage>
</organism>
<evidence type="ECO:0000256" key="3">
    <source>
        <dbReference type="SAM" id="MobiDB-lite"/>
    </source>
</evidence>
<feature type="region of interest" description="Disordered" evidence="3">
    <location>
        <begin position="1"/>
        <end position="49"/>
    </location>
</feature>
<protein>
    <submittedName>
        <fullName evidence="5">Putative RNA polymerase II-associated protein 3</fullName>
    </submittedName>
</protein>
<keyword evidence="1" id="KW-0677">Repeat</keyword>
<evidence type="ECO:0000313" key="6">
    <source>
        <dbReference type="Proteomes" id="UP000230750"/>
    </source>
</evidence>
<dbReference type="AlphaFoldDB" id="A0A2G8K7L3"/>
<gene>
    <name evidence="5" type="ORF">BSL78_19197</name>
</gene>
<keyword evidence="6" id="KW-1185">Reference proteome</keyword>